<dbReference type="AlphaFoldDB" id="A0A8B8DJ24"/>
<dbReference type="KEGG" id="cvn:111126940"/>
<dbReference type="RefSeq" id="XP_022327599.1">
    <property type="nucleotide sequence ID" value="XM_022471891.1"/>
</dbReference>
<evidence type="ECO:0000259" key="1">
    <source>
        <dbReference type="PROSITE" id="PS50835"/>
    </source>
</evidence>
<protein>
    <submittedName>
        <fullName evidence="3">Uncharacterized protein LOC111126940 isoform X1</fullName>
    </submittedName>
</protein>
<dbReference type="Gene3D" id="2.60.40.10">
    <property type="entry name" value="Immunoglobulins"/>
    <property type="match status" value="1"/>
</dbReference>
<dbReference type="SMART" id="SM00409">
    <property type="entry name" value="IG"/>
    <property type="match status" value="1"/>
</dbReference>
<dbReference type="Proteomes" id="UP000694844">
    <property type="component" value="Chromosome 3"/>
</dbReference>
<proteinExistence type="predicted"/>
<dbReference type="Pfam" id="PF13895">
    <property type="entry name" value="Ig_2"/>
    <property type="match status" value="1"/>
</dbReference>
<gene>
    <name evidence="3" type="primary">LOC111126940</name>
</gene>
<dbReference type="InterPro" id="IPR013783">
    <property type="entry name" value="Ig-like_fold"/>
</dbReference>
<reference evidence="3" key="1">
    <citation type="submission" date="2025-08" db="UniProtKB">
        <authorList>
            <consortium name="RefSeq"/>
        </authorList>
    </citation>
    <scope>IDENTIFICATION</scope>
    <source>
        <tissue evidence="3">Whole sample</tissue>
    </source>
</reference>
<accession>A0A8B8DJ24</accession>
<sequence>MSYREQTVSLLIHSGFKIFTDVPEIVIIPSTKLTVQVNDDNVHLMCSVIDANPNTDLKFVWTKDSTQIGTRQNYTIVSVHNADRGTYTCTCSNTAGASAPASVIVDLLGYTGTPSDTTIVSDTDRPTTSIYTTSTGYTGPPSNTTSCQILIVPRHRSTRLLQMILDMFLLHYCIYLCLDP</sequence>
<feature type="domain" description="Ig-like" evidence="1">
    <location>
        <begin position="23"/>
        <end position="104"/>
    </location>
</feature>
<organism evidence="2 3">
    <name type="scientific">Crassostrea virginica</name>
    <name type="common">Eastern oyster</name>
    <dbReference type="NCBI Taxonomy" id="6565"/>
    <lineage>
        <taxon>Eukaryota</taxon>
        <taxon>Metazoa</taxon>
        <taxon>Spiralia</taxon>
        <taxon>Lophotrochozoa</taxon>
        <taxon>Mollusca</taxon>
        <taxon>Bivalvia</taxon>
        <taxon>Autobranchia</taxon>
        <taxon>Pteriomorphia</taxon>
        <taxon>Ostreida</taxon>
        <taxon>Ostreoidea</taxon>
        <taxon>Ostreidae</taxon>
        <taxon>Crassostrea</taxon>
    </lineage>
</organism>
<dbReference type="PROSITE" id="PS50835">
    <property type="entry name" value="IG_LIKE"/>
    <property type="match status" value="1"/>
</dbReference>
<dbReference type="InterPro" id="IPR036179">
    <property type="entry name" value="Ig-like_dom_sf"/>
</dbReference>
<dbReference type="OrthoDB" id="6272054at2759"/>
<evidence type="ECO:0000313" key="2">
    <source>
        <dbReference type="Proteomes" id="UP000694844"/>
    </source>
</evidence>
<dbReference type="SUPFAM" id="SSF48726">
    <property type="entry name" value="Immunoglobulin"/>
    <property type="match status" value="1"/>
</dbReference>
<dbReference type="InterPro" id="IPR003599">
    <property type="entry name" value="Ig_sub"/>
</dbReference>
<name>A0A8B8DJ24_CRAVI</name>
<dbReference type="GeneID" id="111126940"/>
<dbReference type="InterPro" id="IPR007110">
    <property type="entry name" value="Ig-like_dom"/>
</dbReference>
<keyword evidence="2" id="KW-1185">Reference proteome</keyword>
<evidence type="ECO:0000313" key="3">
    <source>
        <dbReference type="RefSeq" id="XP_022327599.1"/>
    </source>
</evidence>